<dbReference type="VEuPathDB" id="FungiDB:JI435_093810"/>
<feature type="compositionally biased region" description="Basic and acidic residues" evidence="1">
    <location>
        <begin position="494"/>
        <end position="504"/>
    </location>
</feature>
<dbReference type="RefSeq" id="XP_001799676.1">
    <property type="nucleotide sequence ID" value="XM_001799624.1"/>
</dbReference>
<evidence type="ECO:0000313" key="3">
    <source>
        <dbReference type="Proteomes" id="UP000663193"/>
    </source>
</evidence>
<gene>
    <name evidence="2" type="ORF">JI435_093810</name>
</gene>
<accession>A0A7U2F8X4</accession>
<reference evidence="3" key="1">
    <citation type="journal article" date="2021" name="BMC Genomics">
        <title>Chromosome-level genome assembly and manually-curated proteome of model necrotroph Parastagonospora nodorum Sn15 reveals a genome-wide trove of candidate effector homologs, and redundancy of virulence-related functions within an accessory chromosome.</title>
        <authorList>
            <person name="Bertazzoni S."/>
            <person name="Jones D.A.B."/>
            <person name="Phan H.T."/>
            <person name="Tan K.-C."/>
            <person name="Hane J.K."/>
        </authorList>
    </citation>
    <scope>NUCLEOTIDE SEQUENCE [LARGE SCALE GENOMIC DNA]</scope>
    <source>
        <strain evidence="3">SN15 / ATCC MYA-4574 / FGSC 10173)</strain>
    </source>
</reference>
<dbReference type="AlphaFoldDB" id="A0A7U2F8X4"/>
<organism evidence="2 3">
    <name type="scientific">Phaeosphaeria nodorum (strain SN15 / ATCC MYA-4574 / FGSC 10173)</name>
    <name type="common">Glume blotch fungus</name>
    <name type="synonym">Parastagonospora nodorum</name>
    <dbReference type="NCBI Taxonomy" id="321614"/>
    <lineage>
        <taxon>Eukaryota</taxon>
        <taxon>Fungi</taxon>
        <taxon>Dikarya</taxon>
        <taxon>Ascomycota</taxon>
        <taxon>Pezizomycotina</taxon>
        <taxon>Dothideomycetes</taxon>
        <taxon>Pleosporomycetidae</taxon>
        <taxon>Pleosporales</taxon>
        <taxon>Pleosporineae</taxon>
        <taxon>Phaeosphaeriaceae</taxon>
        <taxon>Parastagonospora</taxon>
    </lineage>
</organism>
<feature type="compositionally biased region" description="Low complexity" evidence="1">
    <location>
        <begin position="557"/>
        <end position="575"/>
    </location>
</feature>
<keyword evidence="3" id="KW-1185">Reference proteome</keyword>
<feature type="compositionally biased region" description="Polar residues" evidence="1">
    <location>
        <begin position="177"/>
        <end position="189"/>
    </location>
</feature>
<dbReference type="Proteomes" id="UP000663193">
    <property type="component" value="Chromosome 11"/>
</dbReference>
<feature type="compositionally biased region" description="Basic and acidic residues" evidence="1">
    <location>
        <begin position="524"/>
        <end position="545"/>
    </location>
</feature>
<protein>
    <submittedName>
        <fullName evidence="2">Uncharacterized protein</fullName>
    </submittedName>
</protein>
<evidence type="ECO:0000256" key="1">
    <source>
        <dbReference type="SAM" id="MobiDB-lite"/>
    </source>
</evidence>
<dbReference type="OrthoDB" id="10677592at2759"/>
<feature type="compositionally biased region" description="Basic and acidic residues" evidence="1">
    <location>
        <begin position="473"/>
        <end position="485"/>
    </location>
</feature>
<feature type="compositionally biased region" description="Basic and acidic residues" evidence="1">
    <location>
        <begin position="162"/>
        <end position="174"/>
    </location>
</feature>
<sequence>MSPEEFNSQGTSISNALIEAGMGKDTIDKLHNKRTIVIEENKRFNCGRVTAFAVHIGTASGRVWACVENGDLIDEDGRGLGQAKRIFNSPETPVQFLPSNNWPTSIRNDVQGLLRHELFALVRLDVYRWAEVRKAKSATLAIVPDLKALVKAMKLYSSHNKLKVEDPKGPDIKRKSNPSGIQPRGSLQSVEKEDKSDSYMNDRHLKDRSGSVSTDSESEGDVNDYFMDYERAEEVEYASSGVLLDALGQKLMSALPHFSVYRLAQRQTENYLPVRLHIGECYDAKSRVLCRLWVYLFPTQQRKHAPHLDYIVGRPVRDQDIQLMANTRKEEIKGMNHQALCTELSNGTAKLLPLYRLFGDPTSEAELQALIKYAFVLAAELHPAKLPDHLIPLNSTFIANLRKVCQILQFRSVDLKARNTNLPLRRVDIIPNRGSGISSQSARDAKMTGLHNLDKMPEDLLKNLEGSSPVRAARSERRSGDRLPEDGAYIAEENSPRRKVERVHQGVNRAFSPNSSAEMMDADDLIKSNADRDSPEPRKRSKDGGDDPAGVRIRKPASAASQSGATTTSAAKAGSGLSVSRSILISLVRRPKAPKPKPASEVRPKHRKEHILRNLEILSKNRKVLRGRIIKTRSAYNRNANRLRRATHREEKLLSRSDRLIDRILHVSDRQEKYIEKLSALISTQDDPAEDEADGAEQ</sequence>
<feature type="region of interest" description="Disordered" evidence="1">
    <location>
        <begin position="464"/>
        <end position="575"/>
    </location>
</feature>
<feature type="region of interest" description="Disordered" evidence="1">
    <location>
        <begin position="588"/>
        <end position="607"/>
    </location>
</feature>
<name>A0A7U2F8X4_PHANO</name>
<dbReference type="KEGG" id="pno:SNOG_09381"/>
<evidence type="ECO:0000313" key="2">
    <source>
        <dbReference type="EMBL" id="QRD00857.1"/>
    </source>
</evidence>
<feature type="compositionally biased region" description="Basic and acidic residues" evidence="1">
    <location>
        <begin position="190"/>
        <end position="209"/>
    </location>
</feature>
<dbReference type="EMBL" id="CP069033">
    <property type="protein sequence ID" value="QRD00857.1"/>
    <property type="molecule type" value="Genomic_DNA"/>
</dbReference>
<feature type="region of interest" description="Disordered" evidence="1">
    <location>
        <begin position="162"/>
        <end position="221"/>
    </location>
</feature>
<proteinExistence type="predicted"/>